<dbReference type="EMBL" id="JAWJZY010000003">
    <property type="protein sequence ID" value="MEE8658918.1"/>
    <property type="molecule type" value="Genomic_DNA"/>
</dbReference>
<dbReference type="RefSeq" id="WP_394819812.1">
    <property type="nucleotide sequence ID" value="NZ_JAWJZY010000003.1"/>
</dbReference>
<feature type="signal peptide" evidence="1">
    <location>
        <begin position="1"/>
        <end position="23"/>
    </location>
</feature>
<accession>A0ABU7U3V4</accession>
<dbReference type="Proteomes" id="UP001312908">
    <property type="component" value="Unassembled WGS sequence"/>
</dbReference>
<sequence>MRLSLKLFCVTIAMSLSTHNALADECRGVVIKTIPGDDLDGKKGTVLELIHAYEGKPDGTPLTYGGHGGGIYPADHVKILNCTLRKIKTEPYFDLILRDTPENAHEILYQSIMNKLVDAGLDYANAGNAASTYLEQPRKACSLMIKRALDGDPAAITIIRKTGICQPK</sequence>
<proteinExistence type="predicted"/>
<name>A0ABU7U3V4_9PROT</name>
<keyword evidence="3" id="KW-1185">Reference proteome</keyword>
<organism evidence="2 3">
    <name type="scientific">Sorlinia euscelidii</name>
    <dbReference type="NCBI Taxonomy" id="3081148"/>
    <lineage>
        <taxon>Bacteria</taxon>
        <taxon>Pseudomonadati</taxon>
        <taxon>Pseudomonadota</taxon>
        <taxon>Alphaproteobacteria</taxon>
        <taxon>Acetobacterales</taxon>
        <taxon>Acetobacteraceae</taxon>
        <taxon>Sorlinia</taxon>
    </lineage>
</organism>
<evidence type="ECO:0000313" key="2">
    <source>
        <dbReference type="EMBL" id="MEE8658918.1"/>
    </source>
</evidence>
<reference evidence="2 3" key="1">
    <citation type="submission" date="2023-10" db="EMBL/GenBank/DDBJ databases">
        <title>Sorlinia euscelidii gen. nov., sp. nov., an acetic acid bacteria isolated from the gut of Euscelidius variegatus emitter.</title>
        <authorList>
            <person name="Michoud G."/>
            <person name="Marasco R."/>
            <person name="Seferji K."/>
            <person name="Gonella E."/>
            <person name="Garuglieri E."/>
            <person name="Alma A."/>
            <person name="Mapelli F."/>
            <person name="Borin S."/>
            <person name="Daffonchio D."/>
            <person name="Crotti E."/>
        </authorList>
    </citation>
    <scope>NUCLEOTIDE SEQUENCE [LARGE SCALE GENOMIC DNA]</scope>
    <source>
        <strain evidence="2 3">EV16P</strain>
    </source>
</reference>
<comment type="caution">
    <text evidence="2">The sequence shown here is derived from an EMBL/GenBank/DDBJ whole genome shotgun (WGS) entry which is preliminary data.</text>
</comment>
<gene>
    <name evidence="2" type="ORF">DOFOFD_07825</name>
</gene>
<protein>
    <submittedName>
        <fullName evidence="2">Fimbrial protein</fullName>
    </submittedName>
</protein>
<keyword evidence="1" id="KW-0732">Signal</keyword>
<evidence type="ECO:0000256" key="1">
    <source>
        <dbReference type="SAM" id="SignalP"/>
    </source>
</evidence>
<feature type="chain" id="PRO_5045373228" evidence="1">
    <location>
        <begin position="24"/>
        <end position="168"/>
    </location>
</feature>
<evidence type="ECO:0000313" key="3">
    <source>
        <dbReference type="Proteomes" id="UP001312908"/>
    </source>
</evidence>